<keyword evidence="2 3" id="KW-0378">Hydrolase</keyword>
<dbReference type="EMBL" id="FWFY01000003">
    <property type="protein sequence ID" value="SLN31771.1"/>
    <property type="molecule type" value="Genomic_DNA"/>
</dbReference>
<dbReference type="PANTHER" id="PTHR43316">
    <property type="entry name" value="HYDROLASE, HALOACID DELAHOGENASE-RELATED"/>
    <property type="match status" value="1"/>
</dbReference>
<evidence type="ECO:0000313" key="5">
    <source>
        <dbReference type="EMBL" id="SLN31771.1"/>
    </source>
</evidence>
<dbReference type="Gene3D" id="1.10.150.240">
    <property type="entry name" value="Putative phosphatase, domain 2"/>
    <property type="match status" value="1"/>
</dbReference>
<dbReference type="SFLD" id="SFLDF00045">
    <property type="entry name" value="2-haloacid_dehalogenase"/>
    <property type="match status" value="1"/>
</dbReference>
<dbReference type="NCBIfam" id="TIGR01493">
    <property type="entry name" value="HAD-SF-IA-v2"/>
    <property type="match status" value="1"/>
</dbReference>
<keyword evidence="7" id="KW-1185">Reference proteome</keyword>
<dbReference type="CDD" id="cd02588">
    <property type="entry name" value="HAD_L2-DEX"/>
    <property type="match status" value="1"/>
</dbReference>
<evidence type="ECO:0000256" key="2">
    <source>
        <dbReference type="ARBA" id="ARBA00022801"/>
    </source>
</evidence>
<dbReference type="InterPro" id="IPR051540">
    <property type="entry name" value="S-2-haloacid_dehalogenase"/>
</dbReference>
<dbReference type="SUPFAM" id="SSF56784">
    <property type="entry name" value="HAD-like"/>
    <property type="match status" value="1"/>
</dbReference>
<dbReference type="EC" id="3.8.1.2" evidence="3"/>
<sequence>MPASLPEGDFMTITTIVFDAYGTVFDVGGAARIASAEPGGEALAENWEQVSRDWRTKQLEYTWLRSIAGHHIDFGHVTADALTWTLEKAGLSDPDLRARLLALYDTLPAFPEAREVLADLKAKGRNVAILSNGAPEMLDRAVESAGIGGSLDAVLSAEAAGVYKPDARVYDLVGQRFGCQKNEVLFVSSNFWDIAGAAGYGFITAWVNRHGEPRDRLWSRPTHELPDLTHIAEFA</sequence>
<organism evidence="5 6">
    <name type="scientific">Limimaricola soesokkakensis</name>
    <dbReference type="NCBI Taxonomy" id="1343159"/>
    <lineage>
        <taxon>Bacteria</taxon>
        <taxon>Pseudomonadati</taxon>
        <taxon>Pseudomonadota</taxon>
        <taxon>Alphaproteobacteria</taxon>
        <taxon>Rhodobacterales</taxon>
        <taxon>Paracoccaceae</taxon>
        <taxon>Limimaricola</taxon>
    </lineage>
</organism>
<dbReference type="PANTHER" id="PTHR43316:SF3">
    <property type="entry name" value="HALOACID DEHALOGENASE, TYPE II (AFU_ORTHOLOGUE AFUA_2G07750)-RELATED"/>
    <property type="match status" value="1"/>
</dbReference>
<evidence type="ECO:0000313" key="4">
    <source>
        <dbReference type="EMBL" id="PSK87611.1"/>
    </source>
</evidence>
<name>A0A1X6YUG4_9RHOB</name>
<dbReference type="InterPro" id="IPR023198">
    <property type="entry name" value="PGP-like_dom2"/>
</dbReference>
<dbReference type="GO" id="GO:0018784">
    <property type="term" value="F:(S)-2-haloacid dehalogenase activity"/>
    <property type="evidence" value="ECO:0007669"/>
    <property type="project" value="UniProtKB-UniRule"/>
</dbReference>
<dbReference type="Gene3D" id="3.40.50.1000">
    <property type="entry name" value="HAD superfamily/HAD-like"/>
    <property type="match status" value="1"/>
</dbReference>
<proteinExistence type="inferred from homology"/>
<dbReference type="AlphaFoldDB" id="A0A1X6YUG4"/>
<dbReference type="Proteomes" id="UP000240624">
    <property type="component" value="Unassembled WGS sequence"/>
</dbReference>
<dbReference type="InterPro" id="IPR006439">
    <property type="entry name" value="HAD-SF_hydro_IA"/>
</dbReference>
<dbReference type="Pfam" id="PF00702">
    <property type="entry name" value="Hydrolase"/>
    <property type="match status" value="1"/>
</dbReference>
<reference evidence="5 6" key="1">
    <citation type="submission" date="2017-03" db="EMBL/GenBank/DDBJ databases">
        <authorList>
            <person name="Afonso C.L."/>
            <person name="Miller P.J."/>
            <person name="Scott M.A."/>
            <person name="Spackman E."/>
            <person name="Goraichik I."/>
            <person name="Dimitrov K.M."/>
            <person name="Suarez D.L."/>
            <person name="Swayne D.E."/>
        </authorList>
    </citation>
    <scope>NUCLEOTIDE SEQUENCE [LARGE SCALE GENOMIC DNA]</scope>
    <source>
        <strain evidence="5 6">CECT 8367</strain>
    </source>
</reference>
<dbReference type="SFLD" id="SFLDG01135">
    <property type="entry name" value="C1.5.6:_HAD__Beta-PGM__Phospha"/>
    <property type="match status" value="1"/>
</dbReference>
<dbReference type="EMBL" id="PYGB01000002">
    <property type="protein sequence ID" value="PSK87611.1"/>
    <property type="molecule type" value="Genomic_DNA"/>
</dbReference>
<comment type="catalytic activity">
    <reaction evidence="3">
        <text>an (S)-2-haloacid + H2O = a (2R)-2-hydroxycarboxylate + a halide anion + H(+)</text>
        <dbReference type="Rhea" id="RHEA:11192"/>
        <dbReference type="ChEBI" id="CHEBI:15377"/>
        <dbReference type="ChEBI" id="CHEBI:15378"/>
        <dbReference type="ChEBI" id="CHEBI:16042"/>
        <dbReference type="ChEBI" id="CHEBI:58314"/>
        <dbReference type="ChEBI" id="CHEBI:137405"/>
        <dbReference type="EC" id="3.8.1.2"/>
    </reaction>
</comment>
<dbReference type="NCBIfam" id="TIGR01428">
    <property type="entry name" value="HAD_type_II"/>
    <property type="match status" value="1"/>
</dbReference>
<evidence type="ECO:0000256" key="1">
    <source>
        <dbReference type="ARBA" id="ARBA00008106"/>
    </source>
</evidence>
<protein>
    <recommendedName>
        <fullName evidence="3">(S)-2-haloacid dehalogenase</fullName>
        <ecNumber evidence="3">3.8.1.2</ecNumber>
    </recommendedName>
    <alternativeName>
        <fullName evidence="3">2-haloalkanoic acid dehalogenase</fullName>
    </alternativeName>
    <alternativeName>
        <fullName evidence="3">Halocarboxylic acid halidohydrolase</fullName>
    </alternativeName>
    <alternativeName>
        <fullName evidence="3">L-2-haloacid dehalogenase</fullName>
    </alternativeName>
</protein>
<evidence type="ECO:0000313" key="7">
    <source>
        <dbReference type="Proteomes" id="UP000240624"/>
    </source>
</evidence>
<dbReference type="PRINTS" id="PR00413">
    <property type="entry name" value="HADHALOGNASE"/>
</dbReference>
<evidence type="ECO:0000256" key="3">
    <source>
        <dbReference type="RuleBase" id="RU368077"/>
    </source>
</evidence>
<dbReference type="InterPro" id="IPR006328">
    <property type="entry name" value="2-HAD"/>
</dbReference>
<gene>
    <name evidence="5" type="primary">hdl IVa_1</name>
    <name evidence="4" type="ORF">CLV79_10293</name>
    <name evidence="5" type="ORF">LOS8367_01177</name>
</gene>
<evidence type="ECO:0000313" key="6">
    <source>
        <dbReference type="Proteomes" id="UP000193495"/>
    </source>
</evidence>
<dbReference type="Proteomes" id="UP000193495">
    <property type="component" value="Unassembled WGS sequence"/>
</dbReference>
<dbReference type="SFLD" id="SFLDG01129">
    <property type="entry name" value="C1.5:_HAD__Beta-PGM__Phosphata"/>
    <property type="match status" value="1"/>
</dbReference>
<dbReference type="SFLD" id="SFLDS00003">
    <property type="entry name" value="Haloacid_Dehalogenase"/>
    <property type="match status" value="1"/>
</dbReference>
<comment type="function">
    <text evidence="3">Catalyzes the hydrolytic dehalogenation of small (S)-2-haloalkanoic acids to yield the corresponding (R)-2-hydroxyalkanoic acids.</text>
</comment>
<reference evidence="4 7" key="2">
    <citation type="submission" date="2018-03" db="EMBL/GenBank/DDBJ databases">
        <title>Genomic Encyclopedia of Archaeal and Bacterial Type Strains, Phase II (KMG-II): from individual species to whole genera.</title>
        <authorList>
            <person name="Goeker M."/>
        </authorList>
    </citation>
    <scope>NUCLEOTIDE SEQUENCE [LARGE SCALE GENOMIC DNA]</scope>
    <source>
        <strain evidence="4 7">DSM 29956</strain>
    </source>
</reference>
<dbReference type="InterPro" id="IPR036412">
    <property type="entry name" value="HAD-like_sf"/>
</dbReference>
<comment type="similarity">
    <text evidence="1 3">Belongs to the HAD-like hydrolase superfamily. S-2-haloalkanoic acid dehalogenase family.</text>
</comment>
<dbReference type="InterPro" id="IPR023214">
    <property type="entry name" value="HAD_sf"/>
</dbReference>
<accession>A0A1X6YUG4</accession>